<dbReference type="PANTHER" id="PTHR31004">
    <property type="entry name" value="TRANSMEMBRANE PROTEIN 79"/>
    <property type="match status" value="1"/>
</dbReference>
<dbReference type="GeneID" id="25732483"/>
<proteinExistence type="predicted"/>
<gene>
    <name evidence="1" type="ORF">MNEG_14878</name>
</gene>
<dbReference type="PANTHER" id="PTHR31004:SF1">
    <property type="entry name" value="TRANSMEMBRANE PROTEIN 79"/>
    <property type="match status" value="1"/>
</dbReference>
<organism evidence="1 2">
    <name type="scientific">Monoraphidium neglectum</name>
    <dbReference type="NCBI Taxonomy" id="145388"/>
    <lineage>
        <taxon>Eukaryota</taxon>
        <taxon>Viridiplantae</taxon>
        <taxon>Chlorophyta</taxon>
        <taxon>core chlorophytes</taxon>
        <taxon>Chlorophyceae</taxon>
        <taxon>CS clade</taxon>
        <taxon>Sphaeropleales</taxon>
        <taxon>Selenastraceae</taxon>
        <taxon>Monoraphidium</taxon>
    </lineage>
</organism>
<dbReference type="Gene3D" id="1.20.120.550">
    <property type="entry name" value="Membrane associated eicosanoid/glutathione metabolism-like domain"/>
    <property type="match status" value="1"/>
</dbReference>
<reference evidence="1 2" key="1">
    <citation type="journal article" date="2013" name="BMC Genomics">
        <title>Reconstruction of the lipid metabolism for the microalga Monoraphidium neglectum from its genome sequence reveals characteristics suitable for biofuel production.</title>
        <authorList>
            <person name="Bogen C."/>
            <person name="Al-Dilaimi A."/>
            <person name="Albersmeier A."/>
            <person name="Wichmann J."/>
            <person name="Grundmann M."/>
            <person name="Rupp O."/>
            <person name="Lauersen K.J."/>
            <person name="Blifernez-Klassen O."/>
            <person name="Kalinowski J."/>
            <person name="Goesmann A."/>
            <person name="Mussgnug J.H."/>
            <person name="Kruse O."/>
        </authorList>
    </citation>
    <scope>NUCLEOTIDE SEQUENCE [LARGE SCALE GENOMIC DNA]</scope>
    <source>
        <strain evidence="1 2">SAG 48.87</strain>
    </source>
</reference>
<dbReference type="GO" id="GO:0032588">
    <property type="term" value="C:trans-Golgi network membrane"/>
    <property type="evidence" value="ECO:0007669"/>
    <property type="project" value="TreeGrafter"/>
</dbReference>
<name>A0A0D2LTT9_9CHLO</name>
<dbReference type="GO" id="GO:0045055">
    <property type="term" value="P:regulated exocytosis"/>
    <property type="evidence" value="ECO:0007669"/>
    <property type="project" value="TreeGrafter"/>
</dbReference>
<evidence type="ECO:0008006" key="3">
    <source>
        <dbReference type="Google" id="ProtNLM"/>
    </source>
</evidence>
<keyword evidence="2" id="KW-1185">Reference proteome</keyword>
<dbReference type="SUPFAM" id="SSF161084">
    <property type="entry name" value="MAPEG domain-like"/>
    <property type="match status" value="1"/>
</dbReference>
<dbReference type="EMBL" id="KK105060">
    <property type="protein sequence ID" value="KIY93086.1"/>
    <property type="molecule type" value="Genomic_DNA"/>
</dbReference>
<dbReference type="RefSeq" id="XP_013892106.1">
    <property type="nucleotide sequence ID" value="XM_014036652.1"/>
</dbReference>
<dbReference type="KEGG" id="mng:MNEG_14878"/>
<protein>
    <recommendedName>
        <fullName evidence="3">MAPEG family protein</fullName>
    </recommendedName>
</protein>
<evidence type="ECO:0000313" key="1">
    <source>
        <dbReference type="EMBL" id="KIY93086.1"/>
    </source>
</evidence>
<accession>A0A0D2LTT9</accession>
<dbReference type="InterPro" id="IPR023352">
    <property type="entry name" value="MAPEG-like_dom_sf"/>
</dbReference>
<dbReference type="AlphaFoldDB" id="A0A0D2LTT9"/>
<dbReference type="GO" id="GO:0005765">
    <property type="term" value="C:lysosomal membrane"/>
    <property type="evidence" value="ECO:0007669"/>
    <property type="project" value="TreeGrafter"/>
</dbReference>
<feature type="non-terminal residue" evidence="1">
    <location>
        <position position="1"/>
    </location>
</feature>
<dbReference type="Proteomes" id="UP000054498">
    <property type="component" value="Unassembled WGS sequence"/>
</dbReference>
<sequence>SPSPMAGPSAPAEAASARVAGARAAPSLARQQAAVLAQVSLALPLCTAFFRWAPARLAAASPALAECAPQALPALLPRLLAASALPLLAGVVLVGNARFLGPGIDPLTHPTGGNARFAVYTRYLSNTLEQYVLHAAATAGLAAWGLCPHAAAAAAWFVAARMAFLVGYLAHPVLRGAGFAATVYPTAASLAYCAWRLANDGPMAGAA</sequence>
<evidence type="ECO:0000313" key="2">
    <source>
        <dbReference type="Proteomes" id="UP000054498"/>
    </source>
</evidence>
<dbReference type="OrthoDB" id="10582962at2759"/>